<gene>
    <name evidence="1" type="ORF">SAMN02745133_01453</name>
</gene>
<dbReference type="AlphaFoldDB" id="A0A1M4XGM7"/>
<protein>
    <submittedName>
        <fullName evidence="1">Uncharacterized protein</fullName>
    </submittedName>
</protein>
<sequence length="81" mass="8965">MGNLTGVLTLDDPAGEEELKTRLAGEFGANWQAMLLGKSQPFYYQLFNDVFLRVRDVEFADLGTVLSLVGKPLDVYNIIIG</sequence>
<dbReference type="STRING" id="1121429.SAMN02745133_01453"/>
<evidence type="ECO:0000313" key="1">
    <source>
        <dbReference type="EMBL" id="SHE92827.1"/>
    </source>
</evidence>
<accession>A0A1M4XGM7</accession>
<keyword evidence="2" id="KW-1185">Reference proteome</keyword>
<dbReference type="EMBL" id="FQUY01000008">
    <property type="protein sequence ID" value="SHE92827.1"/>
    <property type="molecule type" value="Genomic_DNA"/>
</dbReference>
<name>A0A1M4XGM7_9FIRM</name>
<evidence type="ECO:0000313" key="2">
    <source>
        <dbReference type="Proteomes" id="UP000184148"/>
    </source>
</evidence>
<dbReference type="Proteomes" id="UP000184148">
    <property type="component" value="Unassembled WGS sequence"/>
</dbReference>
<proteinExistence type="predicted"/>
<reference evidence="2" key="1">
    <citation type="submission" date="2016-11" db="EMBL/GenBank/DDBJ databases">
        <authorList>
            <person name="Varghese N."/>
            <person name="Submissions S."/>
        </authorList>
    </citation>
    <scope>NUCLEOTIDE SEQUENCE [LARGE SCALE GENOMIC DNA]</scope>
    <source>
        <strain evidence="2">DSM 12395</strain>
    </source>
</reference>
<organism evidence="1 2">
    <name type="scientific">Desulforamulus putei DSM 12395</name>
    <dbReference type="NCBI Taxonomy" id="1121429"/>
    <lineage>
        <taxon>Bacteria</taxon>
        <taxon>Bacillati</taxon>
        <taxon>Bacillota</taxon>
        <taxon>Clostridia</taxon>
        <taxon>Eubacteriales</taxon>
        <taxon>Peptococcaceae</taxon>
        <taxon>Desulforamulus</taxon>
    </lineage>
</organism>